<accession>A0A3R7MXK9</accession>
<evidence type="ECO:0000256" key="5">
    <source>
        <dbReference type="ARBA" id="ARBA00023054"/>
    </source>
</evidence>
<organism evidence="10 11">
    <name type="scientific">Trypanosoma conorhini</name>
    <dbReference type="NCBI Taxonomy" id="83891"/>
    <lineage>
        <taxon>Eukaryota</taxon>
        <taxon>Discoba</taxon>
        <taxon>Euglenozoa</taxon>
        <taxon>Kinetoplastea</taxon>
        <taxon>Metakinetoplastina</taxon>
        <taxon>Trypanosomatida</taxon>
        <taxon>Trypanosomatidae</taxon>
        <taxon>Trypanosoma</taxon>
    </lineage>
</organism>
<dbReference type="Proteomes" id="UP000284403">
    <property type="component" value="Unassembled WGS sequence"/>
</dbReference>
<comment type="caution">
    <text evidence="10">The sequence shown here is derived from an EMBL/GenBank/DDBJ whole genome shotgun (WGS) entry which is preliminary data.</text>
</comment>
<keyword evidence="4" id="KW-0813">Transport</keyword>
<reference evidence="10 11" key="1">
    <citation type="journal article" date="2018" name="BMC Genomics">
        <title>Genomic comparison of Trypanosoma conorhini and Trypanosoma rangeli to Trypanosoma cruzi strains of high and low virulence.</title>
        <authorList>
            <person name="Bradwell K.R."/>
            <person name="Koparde V.N."/>
            <person name="Matveyev A.V."/>
            <person name="Serrano M.G."/>
            <person name="Alves J.M."/>
            <person name="Parikh H."/>
            <person name="Huang B."/>
            <person name="Lee V."/>
            <person name="Espinosa-Alvarez O."/>
            <person name="Ortiz P.A."/>
            <person name="Costa-Martins A.G."/>
            <person name="Teixeira M.M."/>
            <person name="Buck G.A."/>
        </authorList>
    </citation>
    <scope>NUCLEOTIDE SEQUENCE [LARGE SCALE GENOMIC DNA]</scope>
    <source>
        <strain evidence="10 11">025E</strain>
    </source>
</reference>
<evidence type="ECO:0000259" key="9">
    <source>
        <dbReference type="PROSITE" id="PS50859"/>
    </source>
</evidence>
<keyword evidence="7" id="KW-0812">Transmembrane</keyword>
<dbReference type="CDD" id="cd14824">
    <property type="entry name" value="Longin"/>
    <property type="match status" value="1"/>
</dbReference>
<keyword evidence="5" id="KW-0175">Coiled coil</keyword>
<dbReference type="InterPro" id="IPR011012">
    <property type="entry name" value="Longin-like_dom_sf"/>
</dbReference>
<keyword evidence="4" id="KW-0653">Protein transport</keyword>
<gene>
    <name evidence="10" type="ORF">Tco025E_03163</name>
</gene>
<comment type="subcellular location">
    <subcellularLocation>
        <location evidence="1">Endoplasmic reticulum membrane</location>
        <topology evidence="1">Single-pass type IV membrane protein</topology>
    </subcellularLocation>
    <subcellularLocation>
        <location evidence="2">Golgi apparatus membrane</location>
    </subcellularLocation>
</comment>
<evidence type="ECO:0000256" key="1">
    <source>
        <dbReference type="ARBA" id="ARBA00004163"/>
    </source>
</evidence>
<dbReference type="AlphaFoldDB" id="A0A3R7MXK9"/>
<sequence length="208" mass="23112">MLLFTLIVRQRDALALAADTDASSVELEQCRVAAKTLLRKLATEYSGPAVYTPPLLTVVWKNYLFHVLSESGVSFLTVCDTAMPVGIALAFLEDVAREFLQQYGPQVESVTRPYCFIKFDLYLQRTKKVFATAKPSRSLDVPRTGRRAPLRRTFEEVMTGIASKSRSSVLPGQGGGFDSDKTRLSLIIACFAVVTFLVFYVAFYFAVV</sequence>
<dbReference type="SUPFAM" id="SSF64356">
    <property type="entry name" value="SNARE-like"/>
    <property type="match status" value="1"/>
</dbReference>
<feature type="chain" id="PRO_5018535988" evidence="8">
    <location>
        <begin position="18"/>
        <end position="208"/>
    </location>
</feature>
<dbReference type="GO" id="GO:0005789">
    <property type="term" value="C:endoplasmic reticulum membrane"/>
    <property type="evidence" value="ECO:0007669"/>
    <property type="project" value="UniProtKB-SubCell"/>
</dbReference>
<evidence type="ECO:0000256" key="8">
    <source>
        <dbReference type="SAM" id="SignalP"/>
    </source>
</evidence>
<evidence type="ECO:0000313" key="11">
    <source>
        <dbReference type="Proteomes" id="UP000284403"/>
    </source>
</evidence>
<dbReference type="PROSITE" id="PS50859">
    <property type="entry name" value="LONGIN"/>
    <property type="match status" value="1"/>
</dbReference>
<dbReference type="RefSeq" id="XP_029229779.1">
    <property type="nucleotide sequence ID" value="XM_029370085.1"/>
</dbReference>
<dbReference type="Pfam" id="PF13774">
    <property type="entry name" value="Longin"/>
    <property type="match status" value="1"/>
</dbReference>
<dbReference type="GO" id="GO:0006888">
    <property type="term" value="P:endoplasmic reticulum to Golgi vesicle-mediated transport"/>
    <property type="evidence" value="ECO:0007669"/>
    <property type="project" value="InterPro"/>
</dbReference>
<feature type="transmembrane region" description="Helical" evidence="7">
    <location>
        <begin position="186"/>
        <end position="207"/>
    </location>
</feature>
<dbReference type="GO" id="GO:0005484">
    <property type="term" value="F:SNAP receptor activity"/>
    <property type="evidence" value="ECO:0007669"/>
    <property type="project" value="InterPro"/>
</dbReference>
<evidence type="ECO:0000313" key="10">
    <source>
        <dbReference type="EMBL" id="RNF22231.1"/>
    </source>
</evidence>
<evidence type="ECO:0000256" key="4">
    <source>
        <dbReference type="ARBA" id="ARBA00022927"/>
    </source>
</evidence>
<dbReference type="GO" id="GO:0000139">
    <property type="term" value="C:Golgi membrane"/>
    <property type="evidence" value="ECO:0007669"/>
    <property type="project" value="UniProtKB-SubCell"/>
</dbReference>
<dbReference type="GO" id="GO:0015031">
    <property type="term" value="P:protein transport"/>
    <property type="evidence" value="ECO:0007669"/>
    <property type="project" value="UniProtKB-KW"/>
</dbReference>
<keyword evidence="7" id="KW-1133">Transmembrane helix</keyword>
<keyword evidence="11" id="KW-1185">Reference proteome</keyword>
<dbReference type="Gene3D" id="3.30.450.50">
    <property type="entry name" value="Longin domain"/>
    <property type="match status" value="1"/>
</dbReference>
<dbReference type="EMBL" id="MKKU01000141">
    <property type="protein sequence ID" value="RNF22231.1"/>
    <property type="molecule type" value="Genomic_DNA"/>
</dbReference>
<name>A0A3R7MXK9_9TRYP</name>
<dbReference type="InterPro" id="IPR044565">
    <property type="entry name" value="Sec22"/>
</dbReference>
<evidence type="ECO:0000256" key="7">
    <source>
        <dbReference type="SAM" id="Phobius"/>
    </source>
</evidence>
<dbReference type="GeneID" id="40316774"/>
<feature type="domain" description="Longin" evidence="9">
    <location>
        <begin position="6"/>
        <end position="123"/>
    </location>
</feature>
<proteinExistence type="inferred from homology"/>
<keyword evidence="6 7" id="KW-0472">Membrane</keyword>
<protein>
    <submittedName>
        <fullName evidence="10">Putative synaptobrevin-type transport protein</fullName>
    </submittedName>
</protein>
<feature type="signal peptide" evidence="8">
    <location>
        <begin position="1"/>
        <end position="17"/>
    </location>
</feature>
<evidence type="ECO:0000256" key="6">
    <source>
        <dbReference type="ARBA" id="ARBA00023136"/>
    </source>
</evidence>
<evidence type="ECO:0000256" key="2">
    <source>
        <dbReference type="ARBA" id="ARBA00004394"/>
    </source>
</evidence>
<dbReference type="OrthoDB" id="1719357at2759"/>
<comment type="similarity">
    <text evidence="3">Belongs to the synaptobrevin family.</text>
</comment>
<dbReference type="GO" id="GO:0006890">
    <property type="term" value="P:retrograde vesicle-mediated transport, Golgi to endoplasmic reticulum"/>
    <property type="evidence" value="ECO:0007669"/>
    <property type="project" value="InterPro"/>
</dbReference>
<dbReference type="SMART" id="SM01270">
    <property type="entry name" value="Longin"/>
    <property type="match status" value="1"/>
</dbReference>
<dbReference type="PANTHER" id="PTHR45837">
    <property type="entry name" value="VESICLE-TRAFFICKING PROTEIN SEC22B"/>
    <property type="match status" value="1"/>
</dbReference>
<evidence type="ECO:0000256" key="3">
    <source>
        <dbReference type="ARBA" id="ARBA00008025"/>
    </source>
</evidence>
<dbReference type="InterPro" id="IPR010908">
    <property type="entry name" value="Longin_dom"/>
</dbReference>
<keyword evidence="8" id="KW-0732">Signal</keyword>